<feature type="region of interest" description="Disordered" evidence="1">
    <location>
        <begin position="257"/>
        <end position="315"/>
    </location>
</feature>
<keyword evidence="2" id="KW-0812">Transmembrane</keyword>
<protein>
    <recommendedName>
        <fullName evidence="6">Granulins domain-containing protein</fullName>
    </recommendedName>
</protein>
<reference evidence="4 5" key="1">
    <citation type="submission" date="2019-08" db="EMBL/GenBank/DDBJ databases">
        <title>The genome sequence of a newly discovered highly antifungal drug resistant Aspergillus species, Aspergillus tanneri NIH 1004.</title>
        <authorList>
            <person name="Mounaud S."/>
            <person name="Singh I."/>
            <person name="Joardar V."/>
            <person name="Pakala S."/>
            <person name="Pakala S."/>
            <person name="Venepally P."/>
            <person name="Chung J.K."/>
            <person name="Losada L."/>
            <person name="Nierman W.C."/>
        </authorList>
    </citation>
    <scope>NUCLEOTIDE SEQUENCE [LARGE SCALE GENOMIC DNA]</scope>
    <source>
        <strain evidence="4 5">NIH1004</strain>
    </source>
</reference>
<dbReference type="RefSeq" id="XP_033426417.1">
    <property type="nucleotide sequence ID" value="XM_033570385.1"/>
</dbReference>
<gene>
    <name evidence="4" type="ORF">ATNIH1004_005739</name>
</gene>
<evidence type="ECO:0000256" key="1">
    <source>
        <dbReference type="SAM" id="MobiDB-lite"/>
    </source>
</evidence>
<accession>A0A5M9MMD4</accession>
<sequence>MSLFQNTKTFGYFMVFILCLSHIALANQSIENLFKPAQSKQGKNVGGLTTRNMGVMKRSDILGGLSLVPRDCYSGYSECRYTGRCCPDPYNHCCPSGTCVTGEQPCCGNSHACDVGESCCYDGCMPKGQVCCDVKHYCNAPDECCENSCMTQGYNCCSNGQSCEPDNVCIIRDGEMGCCPREGCYSYENVIYWYVYVYWYIEIYWEVRVKVTTSTVSLTSSSERTSSTLSLRASRSDALYSSYSSLSSSIVEAASTTPDLHDLPTSTTTTSNPTAVPTGSGSGSNTDSDTTFPSNRSTFPSETGQGDVPLSGGGAGGAGGTGSIIGPSVFVALVGATFVLMILL</sequence>
<dbReference type="GeneID" id="54328441"/>
<dbReference type="Proteomes" id="UP000324241">
    <property type="component" value="Unassembled WGS sequence"/>
</dbReference>
<evidence type="ECO:0000256" key="3">
    <source>
        <dbReference type="SAM" id="SignalP"/>
    </source>
</evidence>
<feature type="compositionally biased region" description="Polar residues" evidence="1">
    <location>
        <begin position="292"/>
        <end position="304"/>
    </location>
</feature>
<proteinExistence type="predicted"/>
<organism evidence="4 5">
    <name type="scientific">Aspergillus tanneri</name>
    <dbReference type="NCBI Taxonomy" id="1220188"/>
    <lineage>
        <taxon>Eukaryota</taxon>
        <taxon>Fungi</taxon>
        <taxon>Dikarya</taxon>
        <taxon>Ascomycota</taxon>
        <taxon>Pezizomycotina</taxon>
        <taxon>Eurotiomycetes</taxon>
        <taxon>Eurotiomycetidae</taxon>
        <taxon>Eurotiales</taxon>
        <taxon>Aspergillaceae</taxon>
        <taxon>Aspergillus</taxon>
        <taxon>Aspergillus subgen. Circumdati</taxon>
    </lineage>
</organism>
<comment type="caution">
    <text evidence="4">The sequence shown here is derived from an EMBL/GenBank/DDBJ whole genome shotgun (WGS) entry which is preliminary data.</text>
</comment>
<dbReference type="EMBL" id="QUQM01000004">
    <property type="protein sequence ID" value="KAA8647056.1"/>
    <property type="molecule type" value="Genomic_DNA"/>
</dbReference>
<keyword evidence="3" id="KW-0732">Signal</keyword>
<evidence type="ECO:0000313" key="4">
    <source>
        <dbReference type="EMBL" id="KAA8647056.1"/>
    </source>
</evidence>
<name>A0A5M9MMD4_9EURO</name>
<feature type="transmembrane region" description="Helical" evidence="2">
    <location>
        <begin position="324"/>
        <end position="343"/>
    </location>
</feature>
<feature type="compositionally biased region" description="Low complexity" evidence="1">
    <location>
        <begin position="257"/>
        <end position="291"/>
    </location>
</feature>
<feature type="chain" id="PRO_5024361436" description="Granulins domain-containing protein" evidence="3">
    <location>
        <begin position="27"/>
        <end position="344"/>
    </location>
</feature>
<evidence type="ECO:0008006" key="6">
    <source>
        <dbReference type="Google" id="ProtNLM"/>
    </source>
</evidence>
<keyword evidence="2" id="KW-1133">Transmembrane helix</keyword>
<keyword evidence="2" id="KW-0472">Membrane</keyword>
<evidence type="ECO:0000313" key="5">
    <source>
        <dbReference type="Proteomes" id="UP000324241"/>
    </source>
</evidence>
<evidence type="ECO:0000256" key="2">
    <source>
        <dbReference type="SAM" id="Phobius"/>
    </source>
</evidence>
<feature type="signal peptide" evidence="3">
    <location>
        <begin position="1"/>
        <end position="26"/>
    </location>
</feature>
<dbReference type="AlphaFoldDB" id="A0A5M9MMD4"/>